<proteinExistence type="inferred from homology"/>
<organism evidence="4 5">
    <name type="scientific">Geobacter argillaceus</name>
    <dbReference type="NCBI Taxonomy" id="345631"/>
    <lineage>
        <taxon>Bacteria</taxon>
        <taxon>Pseudomonadati</taxon>
        <taxon>Thermodesulfobacteriota</taxon>
        <taxon>Desulfuromonadia</taxon>
        <taxon>Geobacterales</taxon>
        <taxon>Geobacteraceae</taxon>
        <taxon>Geobacter</taxon>
    </lineage>
</organism>
<comment type="caution">
    <text evidence="4">The sequence shown here is derived from an EMBL/GenBank/DDBJ whole genome shotgun (WGS) entry which is preliminary data.</text>
</comment>
<dbReference type="EMBL" id="VLLN01000040">
    <property type="protein sequence ID" value="TWJ13419.1"/>
    <property type="molecule type" value="Genomic_DNA"/>
</dbReference>
<dbReference type="PANTHER" id="PTHR30483:SF37">
    <property type="entry name" value="ABC TRANSPORTER SUBSTRATE-BINDING PROTEIN"/>
    <property type="match status" value="1"/>
</dbReference>
<reference evidence="4 5" key="1">
    <citation type="submission" date="2019-07" db="EMBL/GenBank/DDBJ databases">
        <title>Genomic Encyclopedia of Archaeal and Bacterial Type Strains, Phase II (KMG-II): from individual species to whole genera.</title>
        <authorList>
            <person name="Goeker M."/>
        </authorList>
    </citation>
    <scope>NUCLEOTIDE SEQUENCE [LARGE SCALE GENOMIC DNA]</scope>
    <source>
        <strain evidence="4 5">ATCC BAA-1139</strain>
    </source>
</reference>
<dbReference type="InterPro" id="IPR028082">
    <property type="entry name" value="Peripla_BP_I"/>
</dbReference>
<evidence type="ECO:0000259" key="3">
    <source>
        <dbReference type="Pfam" id="PF13458"/>
    </source>
</evidence>
<evidence type="ECO:0000313" key="4">
    <source>
        <dbReference type="EMBL" id="TWJ13419.1"/>
    </source>
</evidence>
<keyword evidence="2" id="KW-0732">Signal</keyword>
<name>A0A562V683_9BACT</name>
<dbReference type="Gene3D" id="3.40.50.2300">
    <property type="match status" value="2"/>
</dbReference>
<evidence type="ECO:0000313" key="5">
    <source>
        <dbReference type="Proteomes" id="UP000319449"/>
    </source>
</evidence>
<feature type="domain" description="Leucine-binding protein" evidence="3">
    <location>
        <begin position="48"/>
        <end position="381"/>
    </location>
</feature>
<protein>
    <submittedName>
        <fullName evidence="4">Branched-chain amino acid transport system substrate-binding protein</fullName>
    </submittedName>
</protein>
<sequence>MPLYLCSEKLNADCLHRILWQCCLGIVITAMVAGLLGDRSAQAATRSEIVIGTQLPLTGALSGPGREQKWAYEEAVKDVNAKGGIFVKEYGRKLPVRLVIEDDESDAGKTAKAVERLIKSHNVDLLLSGFSGSSSVIPACVAAEKYKKYCHASISWLAPWLKHKFQWSTLFFFDLEQGVAVPFQLWNSMPKDKHPKKPALFIEDTADGHVFADRFQSVAQKYGYDGALLGTLPAGSRDYSTQIQKAKAMGVDAILIFASDTDCMTFVRQMKKNNFSVGYLHGWKGTWSGNFSKELGKDAQYVLCDGFWSMEFPLPGARELGERYQKRFGETSVSVGSAYALAQILWQAIEKAGTLDGKKVRNAVLTSRFETLMGPVKYQTNGVATFVSTANQWIDGKQRLVYPFKWAKAAVKLAPPWEERR</sequence>
<dbReference type="Proteomes" id="UP000319449">
    <property type="component" value="Unassembled WGS sequence"/>
</dbReference>
<accession>A0A562V683</accession>
<dbReference type="SUPFAM" id="SSF53822">
    <property type="entry name" value="Periplasmic binding protein-like I"/>
    <property type="match status" value="1"/>
</dbReference>
<gene>
    <name evidence="4" type="ORF">JN12_03857</name>
</gene>
<keyword evidence="5" id="KW-1185">Reference proteome</keyword>
<dbReference type="CDD" id="cd06338">
    <property type="entry name" value="PBP1_ABC_ligand_binding-like"/>
    <property type="match status" value="1"/>
</dbReference>
<dbReference type="RefSeq" id="WP_342795420.1">
    <property type="nucleotide sequence ID" value="NZ_VLLN01000040.1"/>
</dbReference>
<evidence type="ECO:0000256" key="2">
    <source>
        <dbReference type="ARBA" id="ARBA00022729"/>
    </source>
</evidence>
<dbReference type="AlphaFoldDB" id="A0A562V683"/>
<dbReference type="InterPro" id="IPR028081">
    <property type="entry name" value="Leu-bd"/>
</dbReference>
<comment type="similarity">
    <text evidence="1">Belongs to the leucine-binding protein family.</text>
</comment>
<dbReference type="Pfam" id="PF13458">
    <property type="entry name" value="Peripla_BP_6"/>
    <property type="match status" value="1"/>
</dbReference>
<evidence type="ECO:0000256" key="1">
    <source>
        <dbReference type="ARBA" id="ARBA00010062"/>
    </source>
</evidence>
<dbReference type="InterPro" id="IPR051010">
    <property type="entry name" value="BCAA_transport"/>
</dbReference>
<dbReference type="PANTHER" id="PTHR30483">
    <property type="entry name" value="LEUCINE-SPECIFIC-BINDING PROTEIN"/>
    <property type="match status" value="1"/>
</dbReference>